<reference evidence="9 10" key="1">
    <citation type="submission" date="2020-08" db="EMBL/GenBank/DDBJ databases">
        <title>Genomic Encyclopedia of Type Strains, Phase IV (KMG-IV): sequencing the most valuable type-strain genomes for metagenomic binning, comparative biology and taxonomic classification.</title>
        <authorList>
            <person name="Goeker M."/>
        </authorList>
    </citation>
    <scope>NUCLEOTIDE SEQUENCE [LARGE SCALE GENOMIC DNA]</scope>
    <source>
        <strain evidence="9 10">DSM 26575</strain>
    </source>
</reference>
<dbReference type="AlphaFoldDB" id="A0A7W6GDV6"/>
<dbReference type="Pfam" id="PF25944">
    <property type="entry name" value="Beta-barrel_RND"/>
    <property type="match status" value="1"/>
</dbReference>
<feature type="domain" description="Multidrug resistance protein MdtA-like C-terminal permuted SH3" evidence="8">
    <location>
        <begin position="312"/>
        <end position="368"/>
    </location>
</feature>
<dbReference type="InterPro" id="IPR006143">
    <property type="entry name" value="RND_pump_MFP"/>
</dbReference>
<evidence type="ECO:0000256" key="1">
    <source>
        <dbReference type="ARBA" id="ARBA00004196"/>
    </source>
</evidence>
<keyword evidence="10" id="KW-1185">Reference proteome</keyword>
<dbReference type="NCBIfam" id="TIGR01730">
    <property type="entry name" value="RND_mfp"/>
    <property type="match status" value="1"/>
</dbReference>
<dbReference type="InterPro" id="IPR058624">
    <property type="entry name" value="MdtA-like_HH"/>
</dbReference>
<evidence type="ECO:0000259" key="5">
    <source>
        <dbReference type="Pfam" id="PF25876"/>
    </source>
</evidence>
<evidence type="ECO:0000259" key="6">
    <source>
        <dbReference type="Pfam" id="PF25917"/>
    </source>
</evidence>
<dbReference type="InterPro" id="IPR058627">
    <property type="entry name" value="MdtA-like_C"/>
</dbReference>
<evidence type="ECO:0000259" key="8">
    <source>
        <dbReference type="Pfam" id="PF25967"/>
    </source>
</evidence>
<dbReference type="GO" id="GO:0005886">
    <property type="term" value="C:plasma membrane"/>
    <property type="evidence" value="ECO:0007669"/>
    <property type="project" value="TreeGrafter"/>
</dbReference>
<proteinExistence type="inferred from homology"/>
<evidence type="ECO:0000256" key="4">
    <source>
        <dbReference type="SAM" id="SignalP"/>
    </source>
</evidence>
<dbReference type="PANTHER" id="PTHR30158:SF3">
    <property type="entry name" value="MULTIDRUG EFFLUX PUMP SUBUNIT ACRA-RELATED"/>
    <property type="match status" value="1"/>
</dbReference>
<evidence type="ECO:0000259" key="7">
    <source>
        <dbReference type="Pfam" id="PF25944"/>
    </source>
</evidence>
<sequence>MIRRFLLVSSALAIGGVLAACSDSGKTPAAGGAGAAGAQQQAAAVGVITLKKGDFPITTILPGRAEAFQTADIRPQVSGIIREITFREGGEVKKGDVLYQIEDAPYLAAVAQARATIAKAEASVPSAQSNFDRYQRLVGSGATQIEFETAKTNLLQAQAEVESAKAALAAAEIDLNHTKIIAPFDGIIDQTAYNVGNVVAANQTTALTTVRQIDPAYILLTESSTNLLRLRSAIAAGEIKGTGGNDAFRLILENGKEYGEKGTLDMSKSVVSETTGTFTIRVRFPNPDRIILPGMYVRATLELGSESGFALPQLATSRNANGELSAQFVSADGKVENRTFENASPSNNAWLVTEGIKDGDQLIVSGLQSITAGMPVKPTEMKINDKGIVVPVAPPAAGGDAQQPAAK</sequence>
<dbReference type="GO" id="GO:0030313">
    <property type="term" value="C:cell envelope"/>
    <property type="evidence" value="ECO:0007669"/>
    <property type="project" value="UniProtKB-SubCell"/>
</dbReference>
<dbReference type="Proteomes" id="UP000582090">
    <property type="component" value="Unassembled WGS sequence"/>
</dbReference>
<feature type="domain" description="Multidrug resistance protein MdtA-like barrel-sandwich hybrid" evidence="6">
    <location>
        <begin position="70"/>
        <end position="210"/>
    </location>
</feature>
<feature type="signal peptide" evidence="4">
    <location>
        <begin position="1"/>
        <end position="19"/>
    </location>
</feature>
<dbReference type="Gene3D" id="1.10.287.470">
    <property type="entry name" value="Helix hairpin bin"/>
    <property type="match status" value="1"/>
</dbReference>
<dbReference type="GO" id="GO:0046677">
    <property type="term" value="P:response to antibiotic"/>
    <property type="evidence" value="ECO:0007669"/>
    <property type="project" value="TreeGrafter"/>
</dbReference>
<gene>
    <name evidence="9" type="ORF">GGQ67_005013</name>
</gene>
<dbReference type="PROSITE" id="PS51257">
    <property type="entry name" value="PROKAR_LIPOPROTEIN"/>
    <property type="match status" value="1"/>
</dbReference>
<feature type="domain" description="Multidrug resistance protein MdtA-like beta-barrel" evidence="7">
    <location>
        <begin position="215"/>
        <end position="304"/>
    </location>
</feature>
<evidence type="ECO:0000256" key="2">
    <source>
        <dbReference type="ARBA" id="ARBA00009477"/>
    </source>
</evidence>
<dbReference type="Gene3D" id="2.40.420.20">
    <property type="match status" value="1"/>
</dbReference>
<dbReference type="EMBL" id="JACIDW010000043">
    <property type="protein sequence ID" value="MBB3967314.1"/>
    <property type="molecule type" value="Genomic_DNA"/>
</dbReference>
<dbReference type="InterPro" id="IPR058626">
    <property type="entry name" value="MdtA-like_b-barrel"/>
</dbReference>
<dbReference type="Gene3D" id="2.40.30.170">
    <property type="match status" value="1"/>
</dbReference>
<evidence type="ECO:0000256" key="3">
    <source>
        <dbReference type="SAM" id="Coils"/>
    </source>
</evidence>
<dbReference type="InterPro" id="IPR058625">
    <property type="entry name" value="MdtA-like_BSH"/>
</dbReference>
<comment type="similarity">
    <text evidence="2">Belongs to the membrane fusion protein (MFP) (TC 8.A.1) family.</text>
</comment>
<keyword evidence="3" id="KW-0175">Coiled coil</keyword>
<dbReference type="Gene3D" id="2.40.50.100">
    <property type="match status" value="1"/>
</dbReference>
<comment type="caution">
    <text evidence="9">The sequence shown here is derived from an EMBL/GenBank/DDBJ whole genome shotgun (WGS) entry which is preliminary data.</text>
</comment>
<dbReference type="Pfam" id="PF25917">
    <property type="entry name" value="BSH_RND"/>
    <property type="match status" value="1"/>
</dbReference>
<feature type="coiled-coil region" evidence="3">
    <location>
        <begin position="147"/>
        <end position="174"/>
    </location>
</feature>
<dbReference type="RefSeq" id="WP_183902728.1">
    <property type="nucleotide sequence ID" value="NZ_JACIDW010000043.1"/>
</dbReference>
<feature type="domain" description="Multidrug resistance protein MdtA-like alpha-helical hairpin" evidence="5">
    <location>
        <begin position="110"/>
        <end position="178"/>
    </location>
</feature>
<evidence type="ECO:0000313" key="9">
    <source>
        <dbReference type="EMBL" id="MBB3967314.1"/>
    </source>
</evidence>
<accession>A0A7W6GDV6</accession>
<protein>
    <submittedName>
        <fullName evidence="9">Membrane fusion protein (Multidrug efflux system)</fullName>
    </submittedName>
</protein>
<dbReference type="GO" id="GO:0015562">
    <property type="term" value="F:efflux transmembrane transporter activity"/>
    <property type="evidence" value="ECO:0007669"/>
    <property type="project" value="InterPro"/>
</dbReference>
<organism evidence="9 10">
    <name type="scientific">Rhizobium metallidurans</name>
    <dbReference type="NCBI Taxonomy" id="1265931"/>
    <lineage>
        <taxon>Bacteria</taxon>
        <taxon>Pseudomonadati</taxon>
        <taxon>Pseudomonadota</taxon>
        <taxon>Alphaproteobacteria</taxon>
        <taxon>Hyphomicrobiales</taxon>
        <taxon>Rhizobiaceae</taxon>
        <taxon>Rhizobium/Agrobacterium group</taxon>
        <taxon>Rhizobium</taxon>
    </lineage>
</organism>
<dbReference type="Pfam" id="PF25876">
    <property type="entry name" value="HH_MFP_RND"/>
    <property type="match status" value="1"/>
</dbReference>
<comment type="subcellular location">
    <subcellularLocation>
        <location evidence="1">Cell envelope</location>
    </subcellularLocation>
</comment>
<feature type="chain" id="PRO_5031550299" evidence="4">
    <location>
        <begin position="20"/>
        <end position="407"/>
    </location>
</feature>
<dbReference type="SUPFAM" id="SSF111369">
    <property type="entry name" value="HlyD-like secretion proteins"/>
    <property type="match status" value="1"/>
</dbReference>
<dbReference type="Pfam" id="PF25967">
    <property type="entry name" value="RND-MFP_C"/>
    <property type="match status" value="1"/>
</dbReference>
<evidence type="ECO:0000313" key="10">
    <source>
        <dbReference type="Proteomes" id="UP000582090"/>
    </source>
</evidence>
<dbReference type="PANTHER" id="PTHR30158">
    <property type="entry name" value="ACRA/E-RELATED COMPONENT OF DRUG EFFLUX TRANSPORTER"/>
    <property type="match status" value="1"/>
</dbReference>
<keyword evidence="4" id="KW-0732">Signal</keyword>
<name>A0A7W6GDV6_9HYPH</name>